<dbReference type="RefSeq" id="WP_010470466.1">
    <property type="nucleotide sequence ID" value="NZ_CP095474.1"/>
</dbReference>
<dbReference type="InterPro" id="IPR015807">
    <property type="entry name" value="His-tRNA-ligase"/>
</dbReference>
<comment type="subcellular location">
    <subcellularLocation>
        <location evidence="10">Cytoplasm</location>
    </subcellularLocation>
</comment>
<keyword evidence="4 10" id="KW-0436">Ligase</keyword>
<keyword evidence="7 10" id="KW-0648">Protein biosynthesis</keyword>
<evidence type="ECO:0000256" key="9">
    <source>
        <dbReference type="ARBA" id="ARBA00047639"/>
    </source>
</evidence>
<keyword evidence="6 10" id="KW-0067">ATP-binding</keyword>
<evidence type="ECO:0000313" key="13">
    <source>
        <dbReference type="Proteomes" id="UP001056383"/>
    </source>
</evidence>
<dbReference type="PIRSF" id="PIRSF001549">
    <property type="entry name" value="His-tRNA_synth"/>
    <property type="match status" value="1"/>
</dbReference>
<dbReference type="InterPro" id="IPR041715">
    <property type="entry name" value="HisRS-like_core"/>
</dbReference>
<dbReference type="EMBL" id="CP095474">
    <property type="protein sequence ID" value="URN18019.1"/>
    <property type="molecule type" value="Genomic_DNA"/>
</dbReference>
<dbReference type="InterPro" id="IPR045864">
    <property type="entry name" value="aa-tRNA-synth_II/BPL/LPL"/>
</dbReference>
<evidence type="ECO:0000256" key="3">
    <source>
        <dbReference type="ARBA" id="ARBA00022490"/>
    </source>
</evidence>
<dbReference type="Pfam" id="PF03129">
    <property type="entry name" value="HGTP_anticodon"/>
    <property type="match status" value="1"/>
</dbReference>
<evidence type="ECO:0000256" key="10">
    <source>
        <dbReference type="HAMAP-Rule" id="MF_00127"/>
    </source>
</evidence>
<dbReference type="GO" id="GO:0004821">
    <property type="term" value="F:histidine-tRNA ligase activity"/>
    <property type="evidence" value="ECO:0007669"/>
    <property type="project" value="UniProtKB-EC"/>
</dbReference>
<dbReference type="PANTHER" id="PTHR43707">
    <property type="entry name" value="HISTIDYL-TRNA SYNTHETASE"/>
    <property type="match status" value="1"/>
</dbReference>
<organism evidence="12 13">
    <name type="scientific">Streptomyces sudanensis</name>
    <dbReference type="NCBI Taxonomy" id="436397"/>
    <lineage>
        <taxon>Bacteria</taxon>
        <taxon>Bacillati</taxon>
        <taxon>Actinomycetota</taxon>
        <taxon>Actinomycetes</taxon>
        <taxon>Kitasatosporales</taxon>
        <taxon>Streptomycetaceae</taxon>
        <taxon>Streptomyces</taxon>
    </lineage>
</organism>
<keyword evidence="5 10" id="KW-0547">Nucleotide-binding</keyword>
<sequence>MSTFQAPKGTYDLLPPRSATFLAVREAIAAPLRSSGYGYVETPGFENVELFARGVGESTDIVTKEMYAFETKGGDRLALRPEGTASVLRAALEANLHKGGNLPVKLWYSGSYYRYERPQKGRYRHFSQVGAEAIGAEDPVLDAELIVLADQAYRSLGLRDFRILLNSLGDKECRPAYREALQGFLRGLDLDEDTRRRIEINPLRVLDDKRAEVQRQLGGAPLLRDHLCDACTAYHEEVRALLTAAGVAFEDDEKLVRGLDYYTRTTFEFVHDGLGAQSAVGGGGRYDGLSEMIGGPALPSVGWALGVDRTVLALEAEGVALDVPAATDVFAVALGDDAKRRLFGLVTELRRAGVATDMAFGGRSMKAGMKAANRSGARYALIAGDRDLEEGVVQLKDLESGEQAAVPLGAIAETLRAKLA</sequence>
<evidence type="ECO:0000256" key="6">
    <source>
        <dbReference type="ARBA" id="ARBA00022840"/>
    </source>
</evidence>
<comment type="catalytic activity">
    <reaction evidence="9 10">
        <text>tRNA(His) + L-histidine + ATP = L-histidyl-tRNA(His) + AMP + diphosphate + H(+)</text>
        <dbReference type="Rhea" id="RHEA:17313"/>
        <dbReference type="Rhea" id="RHEA-COMP:9665"/>
        <dbReference type="Rhea" id="RHEA-COMP:9689"/>
        <dbReference type="ChEBI" id="CHEBI:15378"/>
        <dbReference type="ChEBI" id="CHEBI:30616"/>
        <dbReference type="ChEBI" id="CHEBI:33019"/>
        <dbReference type="ChEBI" id="CHEBI:57595"/>
        <dbReference type="ChEBI" id="CHEBI:78442"/>
        <dbReference type="ChEBI" id="CHEBI:78527"/>
        <dbReference type="ChEBI" id="CHEBI:456215"/>
        <dbReference type="EC" id="6.1.1.21"/>
    </reaction>
</comment>
<dbReference type="EC" id="6.1.1.21" evidence="10"/>
<evidence type="ECO:0000256" key="2">
    <source>
        <dbReference type="ARBA" id="ARBA00011738"/>
    </source>
</evidence>
<keyword evidence="8 10" id="KW-0030">Aminoacyl-tRNA synthetase</keyword>
<gene>
    <name evidence="10 12" type="primary">hisS</name>
    <name evidence="12" type="ORF">MW084_21100</name>
</gene>
<dbReference type="InterPro" id="IPR033656">
    <property type="entry name" value="HisRS_anticodon"/>
</dbReference>
<feature type="domain" description="Aminoacyl-transfer RNA synthetases class-II family profile" evidence="11">
    <location>
        <begin position="32"/>
        <end position="324"/>
    </location>
</feature>
<comment type="similarity">
    <text evidence="1 10">Belongs to the class-II aminoacyl-tRNA synthetase family.</text>
</comment>
<evidence type="ECO:0000256" key="1">
    <source>
        <dbReference type="ARBA" id="ARBA00008226"/>
    </source>
</evidence>
<dbReference type="CDD" id="cd00773">
    <property type="entry name" value="HisRS-like_core"/>
    <property type="match status" value="1"/>
</dbReference>
<dbReference type="SUPFAM" id="SSF55681">
    <property type="entry name" value="Class II aaRS and biotin synthetases"/>
    <property type="match status" value="1"/>
</dbReference>
<dbReference type="NCBIfam" id="TIGR00442">
    <property type="entry name" value="hisS"/>
    <property type="match status" value="1"/>
</dbReference>
<proteinExistence type="inferred from homology"/>
<reference evidence="12" key="1">
    <citation type="submission" date="2022-04" db="EMBL/GenBank/DDBJ databases">
        <title>Systematic whole-genome sequencing reveals an unexpected diversity among actinomycetoma pathogens and provides insights into their antibacterial susceptibilities.</title>
        <authorList>
            <person name="Watson A.K."/>
            <person name="Kepplinger B."/>
            <person name="Bakhiet S.M."/>
            <person name="Mhmoud N.A."/>
            <person name="Chapman J."/>
            <person name="Allenby N."/>
            <person name="Mickiewicz K."/>
            <person name="Goodfellow M."/>
            <person name="Fahal A.H."/>
            <person name="Errington J."/>
        </authorList>
    </citation>
    <scope>NUCLEOTIDE SEQUENCE</scope>
    <source>
        <strain evidence="12">SD 504</strain>
    </source>
</reference>
<dbReference type="Proteomes" id="UP001056383">
    <property type="component" value="Chromosome"/>
</dbReference>
<accession>A0ABY4TGG6</accession>
<dbReference type="Pfam" id="PF13393">
    <property type="entry name" value="tRNA-synt_His"/>
    <property type="match status" value="1"/>
</dbReference>
<evidence type="ECO:0000256" key="8">
    <source>
        <dbReference type="ARBA" id="ARBA00023146"/>
    </source>
</evidence>
<evidence type="ECO:0000259" key="11">
    <source>
        <dbReference type="PROSITE" id="PS50862"/>
    </source>
</evidence>
<dbReference type="InterPro" id="IPR004154">
    <property type="entry name" value="Anticodon-bd"/>
</dbReference>
<protein>
    <recommendedName>
        <fullName evidence="10">Histidine--tRNA ligase</fullName>
        <ecNumber evidence="10">6.1.1.21</ecNumber>
    </recommendedName>
    <alternativeName>
        <fullName evidence="10">Histidyl-tRNA synthetase</fullName>
        <shortName evidence="10">HisRS</shortName>
    </alternativeName>
</protein>
<dbReference type="Gene3D" id="3.30.930.10">
    <property type="entry name" value="Bira Bifunctional Protein, Domain 2"/>
    <property type="match status" value="1"/>
</dbReference>
<dbReference type="InterPro" id="IPR006195">
    <property type="entry name" value="aa-tRNA-synth_II"/>
</dbReference>
<dbReference type="InterPro" id="IPR004516">
    <property type="entry name" value="HisRS/HisZ"/>
</dbReference>
<comment type="subunit">
    <text evidence="2 10">Homodimer.</text>
</comment>
<name>A0ABY4TGG6_9ACTN</name>
<dbReference type="PROSITE" id="PS50862">
    <property type="entry name" value="AA_TRNA_LIGASE_II"/>
    <property type="match status" value="1"/>
</dbReference>
<evidence type="ECO:0000313" key="12">
    <source>
        <dbReference type="EMBL" id="URN18019.1"/>
    </source>
</evidence>
<keyword evidence="3 10" id="KW-0963">Cytoplasm</keyword>
<evidence type="ECO:0000256" key="7">
    <source>
        <dbReference type="ARBA" id="ARBA00022917"/>
    </source>
</evidence>
<evidence type="ECO:0000256" key="5">
    <source>
        <dbReference type="ARBA" id="ARBA00022741"/>
    </source>
</evidence>
<dbReference type="SUPFAM" id="SSF52954">
    <property type="entry name" value="Class II aaRS ABD-related"/>
    <property type="match status" value="1"/>
</dbReference>
<evidence type="ECO:0000256" key="4">
    <source>
        <dbReference type="ARBA" id="ARBA00022598"/>
    </source>
</evidence>
<dbReference type="CDD" id="cd00859">
    <property type="entry name" value="HisRS_anticodon"/>
    <property type="match status" value="1"/>
</dbReference>
<dbReference type="PANTHER" id="PTHR43707:SF1">
    <property type="entry name" value="HISTIDINE--TRNA LIGASE, MITOCHONDRIAL-RELATED"/>
    <property type="match status" value="1"/>
</dbReference>
<dbReference type="InterPro" id="IPR036621">
    <property type="entry name" value="Anticodon-bd_dom_sf"/>
</dbReference>
<keyword evidence="13" id="KW-1185">Reference proteome</keyword>
<dbReference type="Gene3D" id="3.40.50.800">
    <property type="entry name" value="Anticodon-binding domain"/>
    <property type="match status" value="1"/>
</dbReference>
<dbReference type="HAMAP" id="MF_00127">
    <property type="entry name" value="His_tRNA_synth"/>
    <property type="match status" value="1"/>
</dbReference>